<feature type="compositionally biased region" description="Low complexity" evidence="5">
    <location>
        <begin position="182"/>
        <end position="192"/>
    </location>
</feature>
<gene>
    <name evidence="7" type="ORF">EMPS_06509</name>
</gene>
<keyword evidence="4" id="KW-0560">Oxidoreductase</keyword>
<dbReference type="Proteomes" id="UP000827284">
    <property type="component" value="Unassembled WGS sequence"/>
</dbReference>
<dbReference type="InterPro" id="IPR050562">
    <property type="entry name" value="FAD_mOase_fung"/>
</dbReference>
<organism evidence="7 8">
    <name type="scientific">Entomortierella parvispora</name>
    <dbReference type="NCBI Taxonomy" id="205924"/>
    <lineage>
        <taxon>Eukaryota</taxon>
        <taxon>Fungi</taxon>
        <taxon>Fungi incertae sedis</taxon>
        <taxon>Mucoromycota</taxon>
        <taxon>Mortierellomycotina</taxon>
        <taxon>Mortierellomycetes</taxon>
        <taxon>Mortierellales</taxon>
        <taxon>Mortierellaceae</taxon>
        <taxon>Entomortierella</taxon>
    </lineage>
</organism>
<protein>
    <recommendedName>
        <fullName evidence="6">FAD-binding domain-containing protein</fullName>
    </recommendedName>
</protein>
<reference evidence="7" key="2">
    <citation type="journal article" date="2022" name="Microbiol. Resour. Announc.">
        <title>Whole-Genome Sequence of Entomortierella parvispora E1425, a Mucoromycotan Fungus Associated with Burkholderiaceae-Related Endosymbiotic Bacteria.</title>
        <authorList>
            <person name="Herlambang A."/>
            <person name="Guo Y."/>
            <person name="Takashima Y."/>
            <person name="Narisawa K."/>
            <person name="Ohta H."/>
            <person name="Nishizawa T."/>
        </authorList>
    </citation>
    <scope>NUCLEOTIDE SEQUENCE</scope>
    <source>
        <strain evidence="7">E1425</strain>
    </source>
</reference>
<dbReference type="SUPFAM" id="SSF51905">
    <property type="entry name" value="FAD/NAD(P)-binding domain"/>
    <property type="match status" value="1"/>
</dbReference>
<dbReference type="InterPro" id="IPR036188">
    <property type="entry name" value="FAD/NAD-bd_sf"/>
</dbReference>
<dbReference type="GO" id="GO:0071949">
    <property type="term" value="F:FAD binding"/>
    <property type="evidence" value="ECO:0007669"/>
    <property type="project" value="InterPro"/>
</dbReference>
<dbReference type="PANTHER" id="PTHR47356">
    <property type="entry name" value="FAD-DEPENDENT MONOOXYGENASE ASQG-RELATED"/>
    <property type="match status" value="1"/>
</dbReference>
<evidence type="ECO:0000256" key="1">
    <source>
        <dbReference type="ARBA" id="ARBA00007992"/>
    </source>
</evidence>
<evidence type="ECO:0000313" key="8">
    <source>
        <dbReference type="Proteomes" id="UP000827284"/>
    </source>
</evidence>
<dbReference type="PANTHER" id="PTHR47356:SF2">
    <property type="entry name" value="FAD-BINDING DOMAIN-CONTAINING PROTEIN-RELATED"/>
    <property type="match status" value="1"/>
</dbReference>
<comment type="similarity">
    <text evidence="1">Belongs to the paxM FAD-dependent monooxygenase family.</text>
</comment>
<feature type="region of interest" description="Disordered" evidence="5">
    <location>
        <begin position="179"/>
        <end position="201"/>
    </location>
</feature>
<evidence type="ECO:0000256" key="3">
    <source>
        <dbReference type="ARBA" id="ARBA00022827"/>
    </source>
</evidence>
<keyword evidence="2" id="KW-0285">Flavoprotein</keyword>
<sequence>MPLKVLIVGADVGTLTLALILEQAGIDFTLLESQESVPACAGGLVLHPTILPLLEQLSLRDDLLFTSQPLEQVALLDSKMGSIGGLDWSEWRLRYGAWSRFMTRIEYCNMVLEKLPEAKVLFQKAITQVSVLHNGQEYGSDDEQDNDPNHTSNEPGVDHIPLTFEGRRDSILDEIVEEKQMPASTTPPATAAAPPPPARGVTVECSDGSMYSGHILICNVGDSLQDKLAALDLDLGSDSHNSSPGASFTEGSQSKEIQYFLSGVTDTMDSQRYPLMKEDTTQLNLVLDDRSGLTWWAATLVDHRIAWQVTKRVRLSEKSAVPPRFGSPQDPSAIRSMCNHISPRMICPLGGTMSQLVEWTRTSNMACKRWERGFEPIVPAQAPPRVLFLGEAGRKTIPLFGEPGDETILDALSIAESLVSLRSKETKTVQAAIDSHHSARSQRRDLAIDESRSMDQLLRAGGPLRRLCRSVALNYTPKCMQDRMSDEKYAYRPQATFLHPVPDYGAVPPNVHSGRSRRSFGGCEKLPE</sequence>
<proteinExistence type="inferred from homology"/>
<evidence type="ECO:0000313" key="7">
    <source>
        <dbReference type="EMBL" id="GJJ74151.1"/>
    </source>
</evidence>
<evidence type="ECO:0000256" key="2">
    <source>
        <dbReference type="ARBA" id="ARBA00022630"/>
    </source>
</evidence>
<dbReference type="Gene3D" id="3.50.50.60">
    <property type="entry name" value="FAD/NAD(P)-binding domain"/>
    <property type="match status" value="1"/>
</dbReference>
<evidence type="ECO:0000256" key="5">
    <source>
        <dbReference type="SAM" id="MobiDB-lite"/>
    </source>
</evidence>
<keyword evidence="8" id="KW-1185">Reference proteome</keyword>
<evidence type="ECO:0000256" key="4">
    <source>
        <dbReference type="ARBA" id="ARBA00023002"/>
    </source>
</evidence>
<dbReference type="InterPro" id="IPR002938">
    <property type="entry name" value="FAD-bd"/>
</dbReference>
<reference evidence="7" key="1">
    <citation type="submission" date="2021-11" db="EMBL/GenBank/DDBJ databases">
        <authorList>
            <person name="Herlambang A."/>
            <person name="Guo Y."/>
            <person name="Takashima Y."/>
            <person name="Nishizawa T."/>
        </authorList>
    </citation>
    <scope>NUCLEOTIDE SEQUENCE</scope>
    <source>
        <strain evidence="7">E1425</strain>
    </source>
</reference>
<feature type="region of interest" description="Disordered" evidence="5">
    <location>
        <begin position="136"/>
        <end position="163"/>
    </location>
</feature>
<dbReference type="Pfam" id="PF01494">
    <property type="entry name" value="FAD_binding_3"/>
    <property type="match status" value="1"/>
</dbReference>
<feature type="region of interest" description="Disordered" evidence="5">
    <location>
        <begin position="508"/>
        <end position="528"/>
    </location>
</feature>
<keyword evidence="3" id="KW-0274">FAD</keyword>
<comment type="caution">
    <text evidence="7">The sequence shown here is derived from an EMBL/GenBank/DDBJ whole genome shotgun (WGS) entry which is preliminary data.</text>
</comment>
<dbReference type="EMBL" id="BQFW01000008">
    <property type="protein sequence ID" value="GJJ74151.1"/>
    <property type="molecule type" value="Genomic_DNA"/>
</dbReference>
<accession>A0A9P3HCD8</accession>
<dbReference type="OrthoDB" id="2331576at2759"/>
<dbReference type="GO" id="GO:0004497">
    <property type="term" value="F:monooxygenase activity"/>
    <property type="evidence" value="ECO:0007669"/>
    <property type="project" value="InterPro"/>
</dbReference>
<feature type="domain" description="FAD-binding" evidence="6">
    <location>
        <begin position="4"/>
        <end position="76"/>
    </location>
</feature>
<evidence type="ECO:0000259" key="6">
    <source>
        <dbReference type="Pfam" id="PF01494"/>
    </source>
</evidence>
<name>A0A9P3HCD8_9FUNG</name>
<dbReference type="AlphaFoldDB" id="A0A9P3HCD8"/>